<evidence type="ECO:0000256" key="2">
    <source>
        <dbReference type="ARBA" id="ARBA00004496"/>
    </source>
</evidence>
<name>A0A6U8SQD9_EMIHU</name>
<dbReference type="PANTHER" id="PTHR10527">
    <property type="entry name" value="IMPORTIN BETA"/>
    <property type="match status" value="1"/>
</dbReference>
<dbReference type="InterPro" id="IPR058584">
    <property type="entry name" value="IMB1_TNPO1-like_TPR"/>
</dbReference>
<accession>A0A6U8SQD9</accession>
<dbReference type="SMART" id="SM01349">
    <property type="entry name" value="TOG"/>
    <property type="match status" value="1"/>
</dbReference>
<dbReference type="InterPro" id="IPR034085">
    <property type="entry name" value="TOG"/>
</dbReference>
<dbReference type="GO" id="GO:0031267">
    <property type="term" value="F:small GTPase binding"/>
    <property type="evidence" value="ECO:0007669"/>
    <property type="project" value="InterPro"/>
</dbReference>
<evidence type="ECO:0000256" key="10">
    <source>
        <dbReference type="SAM" id="MobiDB-lite"/>
    </source>
</evidence>
<dbReference type="Pfam" id="PF18808">
    <property type="entry name" value="Importin_rep_4"/>
    <property type="match status" value="1"/>
</dbReference>
<evidence type="ECO:0000256" key="8">
    <source>
        <dbReference type="ARBA" id="ARBA00023242"/>
    </source>
</evidence>
<keyword evidence="6" id="KW-0653">Protein transport</keyword>
<dbReference type="Pfam" id="PF02985">
    <property type="entry name" value="HEAT"/>
    <property type="match status" value="1"/>
</dbReference>
<organism evidence="12">
    <name type="scientific">Emiliania huxleyi</name>
    <name type="common">Coccolithophore</name>
    <name type="synonym">Pontosphaera huxleyi</name>
    <dbReference type="NCBI Taxonomy" id="2903"/>
    <lineage>
        <taxon>Eukaryota</taxon>
        <taxon>Haptista</taxon>
        <taxon>Haptophyta</taxon>
        <taxon>Prymnesiophyceae</taxon>
        <taxon>Isochrysidales</taxon>
        <taxon>Noelaerhabdaceae</taxon>
        <taxon>Emiliania</taxon>
    </lineage>
</organism>
<dbReference type="GO" id="GO:0006606">
    <property type="term" value="P:protein import into nucleus"/>
    <property type="evidence" value="ECO:0007669"/>
    <property type="project" value="InterPro"/>
</dbReference>
<evidence type="ECO:0000256" key="4">
    <source>
        <dbReference type="ARBA" id="ARBA00022490"/>
    </source>
</evidence>
<dbReference type="SUPFAM" id="SSF48371">
    <property type="entry name" value="ARM repeat"/>
    <property type="match status" value="2"/>
</dbReference>
<dbReference type="Pfam" id="PF25780">
    <property type="entry name" value="TPR_IPO5"/>
    <property type="match status" value="1"/>
</dbReference>
<evidence type="ECO:0000256" key="3">
    <source>
        <dbReference type="ARBA" id="ARBA00022448"/>
    </source>
</evidence>
<dbReference type="InterPro" id="IPR011989">
    <property type="entry name" value="ARM-like"/>
</dbReference>
<dbReference type="SMART" id="SM00913">
    <property type="entry name" value="IBN_N"/>
    <property type="match status" value="1"/>
</dbReference>
<dbReference type="PROSITE" id="PS50166">
    <property type="entry name" value="IMPORTIN_B_NT"/>
    <property type="match status" value="1"/>
</dbReference>
<dbReference type="InterPro" id="IPR040122">
    <property type="entry name" value="Importin_beta"/>
</dbReference>
<proteinExistence type="predicted"/>
<dbReference type="AlphaFoldDB" id="A0A6U8SQD9"/>
<dbReference type="Pfam" id="PF13513">
    <property type="entry name" value="HEAT_EZ"/>
    <property type="match status" value="1"/>
</dbReference>
<dbReference type="GO" id="GO:0005737">
    <property type="term" value="C:cytoplasm"/>
    <property type="evidence" value="ECO:0007669"/>
    <property type="project" value="UniProtKB-SubCell"/>
</dbReference>
<dbReference type="InterPro" id="IPR021133">
    <property type="entry name" value="HEAT_type_2"/>
</dbReference>
<dbReference type="PROSITE" id="PS50077">
    <property type="entry name" value="HEAT_REPEAT"/>
    <property type="match status" value="1"/>
</dbReference>
<protein>
    <recommendedName>
        <fullName evidence="11">Importin N-terminal domain-containing protein</fullName>
    </recommendedName>
</protein>
<keyword evidence="7" id="KW-0007">Acetylation</keyword>
<gene>
    <name evidence="12" type="ORF">EHUX00137_LOCUS38117</name>
</gene>
<sequence length="1119" mass="123146">MVDVALQQMEAMLRALMSTDNAVRNQAEEALAQARQAPDSLFSALIAMLRSNQDEQVRSLAAVLLRKEIIRLLAQSADAQGVTVSTQVKALLKSELLACIEQEPQRSIRKKASDVVGQLAINIMSNDPSGWPELFPWMLEGTRSTNVPLHEAALAIFNTLSEFIAEKMAAHHGMLLDVFRSSLQAQQELSVRNAALRALASFLMALSEPSQRVPFQELVPLMLQTISDALARGMEDECREALEVFVEVAESQTKFLKRHLAECVTGMIAIASNTSLDDSLRHLALEFLLTIAEGAPTLARKMPRFCADTVPVALAMMLELECDTAQELQEWEDEDEDEEDTEVTNYDVGEEALDRLAIALGGKAMMPVLFGIIQEWFPSDDWKKRHAALMAISQSGEGCEAQMAKQLEPIVTTIVTRFGDAHPRVRWAAINTIGQMSTDFGPQLQAKLHSCVLPALVSAMDDGCKRVKAHAAAAVINFCEHCERKTLRPYLQGLLGKLMQLLSTNQRRVQEQAVTAVASVADVAEQDFVPFYDAFIPGLKELLRNSGGKEYRMLRGKAMECISLIGVAVGKDKFGPDAKDVMELLIKTQQGAELDTDDPQVSFMLQACARICKCLGEHFQPYLPFVIPPLLASAQLDPELHVTDVDDEDGDQEDEEGMESVTVNIRGQGNKRITIRTSALEEKATACSMLHSYVADLKEAFFPYVQEVATILVPLIKFQYMDEVRTAAMMAMPELLDSCILALAKGASGASAALVSQLLCFMLEPILEQLKAEPDVETLACQLEAFGELLAHGGSCEHAKLSADQIQKSTEVLQMLMRESNERRDEREGRRGDEDVDDEEEEQLEGEAEREEIVMQSLVEAAGKLFEVYQSGYLPYFDSLLMPTVSEMLQPTAIASSRAAALCLFDDVIEHCSADGGSSRYIAGIFPALLQYMGDETTEVRQAAAYGIAMLGERCNDATFTEAMMQQAAQALVLAVDAPGAWEEEHASASDNAISALGKICKRSDAIGAVGWPRWLEALPLRADREEARHVHATLCEQVEKSNTQLLGANHERLPDVICVFGRLLGTDLIADEYLPRIGHLLKQVHSGLPQVLQQLPSHPKFVLLSEENRAELEKALSS</sequence>
<dbReference type="Pfam" id="PF03810">
    <property type="entry name" value="IBN_N"/>
    <property type="match status" value="1"/>
</dbReference>
<comment type="subcellular location">
    <subcellularLocation>
        <location evidence="2">Cytoplasm</location>
    </subcellularLocation>
    <subcellularLocation>
        <location evidence="1">Nucleus</location>
    </subcellularLocation>
</comment>
<evidence type="ECO:0000256" key="5">
    <source>
        <dbReference type="ARBA" id="ARBA00022737"/>
    </source>
</evidence>
<evidence type="ECO:0000256" key="7">
    <source>
        <dbReference type="ARBA" id="ARBA00022990"/>
    </source>
</evidence>
<evidence type="ECO:0000256" key="6">
    <source>
        <dbReference type="ARBA" id="ARBA00022927"/>
    </source>
</evidence>
<feature type="compositionally biased region" description="Basic and acidic residues" evidence="10">
    <location>
        <begin position="819"/>
        <end position="833"/>
    </location>
</feature>
<evidence type="ECO:0000313" key="12">
    <source>
        <dbReference type="EMBL" id="CAE0583706.1"/>
    </source>
</evidence>
<evidence type="ECO:0000256" key="1">
    <source>
        <dbReference type="ARBA" id="ARBA00004123"/>
    </source>
</evidence>
<feature type="region of interest" description="Disordered" evidence="10">
    <location>
        <begin position="818"/>
        <end position="850"/>
    </location>
</feature>
<dbReference type="InterPro" id="IPR057672">
    <property type="entry name" value="TPR_IPO4/5"/>
</dbReference>
<dbReference type="InterPro" id="IPR041653">
    <property type="entry name" value="Importin_rep_4"/>
</dbReference>
<reference evidence="12" key="1">
    <citation type="submission" date="2021-01" db="EMBL/GenBank/DDBJ databases">
        <authorList>
            <person name="Corre E."/>
            <person name="Pelletier E."/>
            <person name="Niang G."/>
            <person name="Scheremetjew M."/>
            <person name="Finn R."/>
            <person name="Kale V."/>
            <person name="Holt S."/>
            <person name="Cochrane G."/>
            <person name="Meng A."/>
            <person name="Brown T."/>
            <person name="Cohen L."/>
        </authorList>
    </citation>
    <scope>NUCLEOTIDE SEQUENCE</scope>
    <source>
        <strain evidence="12">379</strain>
    </source>
</reference>
<dbReference type="GO" id="GO:0005634">
    <property type="term" value="C:nucleus"/>
    <property type="evidence" value="ECO:0007669"/>
    <property type="project" value="UniProtKB-SubCell"/>
</dbReference>
<feature type="compositionally biased region" description="Acidic residues" evidence="10">
    <location>
        <begin position="834"/>
        <end position="850"/>
    </location>
</feature>
<keyword evidence="4" id="KW-0963">Cytoplasm</keyword>
<dbReference type="Pfam" id="PF18829">
    <property type="entry name" value="Importin_rep_6"/>
    <property type="match status" value="1"/>
</dbReference>
<dbReference type="InterPro" id="IPR016024">
    <property type="entry name" value="ARM-type_fold"/>
</dbReference>
<feature type="repeat" description="HEAT" evidence="9">
    <location>
        <begin position="925"/>
        <end position="962"/>
    </location>
</feature>
<dbReference type="EMBL" id="HBIR01048782">
    <property type="protein sequence ID" value="CAE0583706.1"/>
    <property type="molecule type" value="Transcribed_RNA"/>
</dbReference>
<dbReference type="InterPro" id="IPR041389">
    <property type="entry name" value="Importin_rep_6"/>
</dbReference>
<dbReference type="InterPro" id="IPR000357">
    <property type="entry name" value="HEAT"/>
</dbReference>
<evidence type="ECO:0000256" key="9">
    <source>
        <dbReference type="PROSITE-ProRule" id="PRU00103"/>
    </source>
</evidence>
<dbReference type="Gene3D" id="1.25.10.10">
    <property type="entry name" value="Leucine-rich Repeat Variant"/>
    <property type="match status" value="1"/>
</dbReference>
<keyword evidence="3" id="KW-0813">Transport</keyword>
<keyword evidence="5" id="KW-0677">Repeat</keyword>
<feature type="domain" description="Importin N-terminal" evidence="11">
    <location>
        <begin position="27"/>
        <end position="102"/>
    </location>
</feature>
<keyword evidence="8" id="KW-0539">Nucleus</keyword>
<dbReference type="InterPro" id="IPR001494">
    <property type="entry name" value="Importin-beta_N"/>
</dbReference>
<evidence type="ECO:0000259" key="11">
    <source>
        <dbReference type="PROSITE" id="PS50166"/>
    </source>
</evidence>
<dbReference type="Pfam" id="PF25574">
    <property type="entry name" value="TPR_IMB1"/>
    <property type="match status" value="1"/>
</dbReference>